<dbReference type="FunCoup" id="A0A6P8T7R7">
    <property type="interactions" value="4"/>
</dbReference>
<dbReference type="PANTHER" id="PTHR31025:SF29">
    <property type="entry name" value="SI:CH211-196P9.1"/>
    <property type="match status" value="1"/>
</dbReference>
<dbReference type="AlphaFoldDB" id="A0A6P8T7R7"/>
<evidence type="ECO:0000313" key="1">
    <source>
        <dbReference type="Proteomes" id="UP000515161"/>
    </source>
</evidence>
<reference evidence="2" key="1">
    <citation type="submission" date="2025-08" db="UniProtKB">
        <authorList>
            <consortium name="RefSeq"/>
        </authorList>
    </citation>
    <scope>IDENTIFICATION</scope>
</reference>
<name>A0A6P8T7R7_GYMAC</name>
<accession>A0A6P8T7R7</accession>
<dbReference type="OrthoDB" id="7687839at2759"/>
<keyword evidence="1" id="KW-1185">Reference proteome</keyword>
<sequence length="399" mass="45294">MVEQVLTSKPAGLTVINQYDDTGSLKDSTRRLMVNIIVAHMCEKEGRGVSTATKEFHALGIVSLFPSLKDPYSTKGYEHFYDIQSNKGFLEWRVKTVQRQSKPTSTFHDRVELKGGPTSSISFGSIDDLQTGDYCMEAMSLLHHTTDHDLVLQKMRETFHYRQQMIHDLQQSANILQMFPRFLDTKGLILQDFSLMFGSETASRFLERWNSGFKDKVLQEARDLRETPLLKNQLKSVLNEASDTDEPEWDSDMASLLVLLHLLTPQPAGRKRAKKISVREAIDHLEIFHKSCKSIEDHMMTIEGTHQPYLLATGTSKAQVFSFYIVLDKKLLPCQSCTSLGAFDELFKSHFAFSVTYDDALSSLYTFLQTTLYNIDIGTTVEAPKVRVESKALEQAVIN</sequence>
<dbReference type="PANTHER" id="PTHR31025">
    <property type="entry name" value="SI:CH211-196P9.1-RELATED"/>
    <property type="match status" value="1"/>
</dbReference>
<organism evidence="1 2">
    <name type="scientific">Gymnodraco acuticeps</name>
    <name type="common">Antarctic dragonfish</name>
    <dbReference type="NCBI Taxonomy" id="8218"/>
    <lineage>
        <taxon>Eukaryota</taxon>
        <taxon>Metazoa</taxon>
        <taxon>Chordata</taxon>
        <taxon>Craniata</taxon>
        <taxon>Vertebrata</taxon>
        <taxon>Euteleostomi</taxon>
        <taxon>Actinopterygii</taxon>
        <taxon>Neopterygii</taxon>
        <taxon>Teleostei</taxon>
        <taxon>Neoteleostei</taxon>
        <taxon>Acanthomorphata</taxon>
        <taxon>Eupercaria</taxon>
        <taxon>Perciformes</taxon>
        <taxon>Notothenioidei</taxon>
        <taxon>Bathydraconidae</taxon>
        <taxon>Gymnodraco</taxon>
    </lineage>
</organism>
<dbReference type="GeneID" id="117538313"/>
<dbReference type="InParanoid" id="A0A6P8T7R7"/>
<dbReference type="KEGG" id="gacu:117538313"/>
<proteinExistence type="predicted"/>
<dbReference type="Proteomes" id="UP000515161">
    <property type="component" value="Unplaced"/>
</dbReference>
<evidence type="ECO:0000313" key="2">
    <source>
        <dbReference type="RefSeq" id="XP_034059808.1"/>
    </source>
</evidence>
<gene>
    <name evidence="2" type="primary">LOC117538313</name>
</gene>
<protein>
    <submittedName>
        <fullName evidence="2">Uncharacterized protein LOC117538313</fullName>
    </submittedName>
</protein>
<dbReference type="RefSeq" id="XP_034059808.1">
    <property type="nucleotide sequence ID" value="XM_034203917.1"/>
</dbReference>